<dbReference type="AlphaFoldDB" id="E1ZRM7"/>
<dbReference type="Proteomes" id="UP000008141">
    <property type="component" value="Unassembled WGS sequence"/>
</dbReference>
<keyword evidence="1" id="KW-0812">Transmembrane</keyword>
<dbReference type="PANTHER" id="PTHR39113:SF1">
    <property type="entry name" value="MEMBRANE LIPOPROTEIN"/>
    <property type="match status" value="1"/>
</dbReference>
<proteinExistence type="predicted"/>
<dbReference type="InParanoid" id="E1ZRM7"/>
<organism evidence="3">
    <name type="scientific">Chlorella variabilis</name>
    <name type="common">Green alga</name>
    <dbReference type="NCBI Taxonomy" id="554065"/>
    <lineage>
        <taxon>Eukaryota</taxon>
        <taxon>Viridiplantae</taxon>
        <taxon>Chlorophyta</taxon>
        <taxon>core chlorophytes</taxon>
        <taxon>Trebouxiophyceae</taxon>
        <taxon>Chlorellales</taxon>
        <taxon>Chlorellaceae</taxon>
        <taxon>Chlorella clade</taxon>
        <taxon>Chlorella</taxon>
    </lineage>
</organism>
<reference evidence="2 3" key="1">
    <citation type="journal article" date="2010" name="Plant Cell">
        <title>The Chlorella variabilis NC64A genome reveals adaptation to photosymbiosis, coevolution with viruses, and cryptic sex.</title>
        <authorList>
            <person name="Blanc G."/>
            <person name="Duncan G."/>
            <person name="Agarkova I."/>
            <person name="Borodovsky M."/>
            <person name="Gurnon J."/>
            <person name="Kuo A."/>
            <person name="Lindquist E."/>
            <person name="Lucas S."/>
            <person name="Pangilinan J."/>
            <person name="Polle J."/>
            <person name="Salamov A."/>
            <person name="Terry A."/>
            <person name="Yamada T."/>
            <person name="Dunigan D.D."/>
            <person name="Grigoriev I.V."/>
            <person name="Claverie J.M."/>
            <person name="Van Etten J.L."/>
        </authorList>
    </citation>
    <scope>NUCLEOTIDE SEQUENCE [LARGE SCALE GENOMIC DNA]</scope>
    <source>
        <strain evidence="2 3">NC64A</strain>
    </source>
</reference>
<evidence type="ECO:0000313" key="2">
    <source>
        <dbReference type="EMBL" id="EFN51491.1"/>
    </source>
</evidence>
<gene>
    <name evidence="2" type="ORF">CHLNCDRAFT_140152</name>
</gene>
<dbReference type="KEGG" id="cvr:CHLNCDRAFT_140152"/>
<dbReference type="OrthoDB" id="513569at2759"/>
<name>E1ZRM7_CHLVA</name>
<sequence>MARSRERPVVAWMLRSFLLLNFLSAVGFIAYAFILQNPPKTALPLGLLIVGVCALVAVLVGLVGSLRINCCLTLYLYLGSLITLAELGLTLSMFFNYGNTVDDLVKYEQENDPDFTQADKQELKDKVAGGRWFFLVVCILQFISVLVAVVLRVCVYPRERDFENFDEGGEADARPSSSQIQARRAACRCGLMQKLQQSVSGRSPGSGSLPSPGAASYASSKLYKSTTAKMAAKYGDYAQDSEFQQKKGWFGRK</sequence>
<dbReference type="OMA" id="APVMFVI"/>
<keyword evidence="3" id="KW-1185">Reference proteome</keyword>
<evidence type="ECO:0000256" key="1">
    <source>
        <dbReference type="SAM" id="Phobius"/>
    </source>
</evidence>
<dbReference type="PANTHER" id="PTHR39113">
    <property type="entry name" value="MEMBRANE LIPOPROTEIN-RELATED"/>
    <property type="match status" value="1"/>
</dbReference>
<feature type="transmembrane region" description="Helical" evidence="1">
    <location>
        <begin position="41"/>
        <end position="62"/>
    </location>
</feature>
<accession>E1ZRM7</accession>
<dbReference type="RefSeq" id="XP_005843593.1">
    <property type="nucleotide sequence ID" value="XM_005843531.1"/>
</dbReference>
<feature type="transmembrane region" description="Helical" evidence="1">
    <location>
        <begin position="74"/>
        <end position="95"/>
    </location>
</feature>
<keyword evidence="1" id="KW-0472">Membrane</keyword>
<feature type="transmembrane region" description="Helical" evidence="1">
    <location>
        <begin position="12"/>
        <end position="35"/>
    </location>
</feature>
<dbReference type="GeneID" id="17350954"/>
<protein>
    <submittedName>
        <fullName evidence="2">Expressed protein</fullName>
    </submittedName>
</protein>
<dbReference type="EMBL" id="GL433863">
    <property type="protein sequence ID" value="EFN51491.1"/>
    <property type="molecule type" value="Genomic_DNA"/>
</dbReference>
<keyword evidence="1" id="KW-1133">Transmembrane helix</keyword>
<feature type="transmembrane region" description="Helical" evidence="1">
    <location>
        <begin position="132"/>
        <end position="155"/>
    </location>
</feature>
<evidence type="ECO:0000313" key="3">
    <source>
        <dbReference type="Proteomes" id="UP000008141"/>
    </source>
</evidence>